<dbReference type="InterPro" id="IPR036397">
    <property type="entry name" value="RNaseH_sf"/>
</dbReference>
<evidence type="ECO:0000313" key="2">
    <source>
        <dbReference type="Proteomes" id="UP001144372"/>
    </source>
</evidence>
<gene>
    <name evidence="1" type="ORF">DAMNIGENAA_07120</name>
</gene>
<protein>
    <submittedName>
        <fullName evidence="1">Uncharacterized protein</fullName>
    </submittedName>
</protein>
<dbReference type="EMBL" id="BSDR01000001">
    <property type="protein sequence ID" value="GLI33279.1"/>
    <property type="molecule type" value="Genomic_DNA"/>
</dbReference>
<proteinExistence type="predicted"/>
<dbReference type="InterPro" id="IPR012337">
    <property type="entry name" value="RNaseH-like_sf"/>
</dbReference>
<sequence>MMDVSQFLAECLLLDLETRGDKIDRIGAIRGDAVFERKGRFDLRRALRELDVFSAGVPYLLGHNLLDHDVPTLHRVGGQLQLLKKPVVDTLFLSPLAFPENPYHRLVKDYKLVKEALNDPVADARLAASLFRDEWERFTFLQNQGHWEVLSLYRTCFDGTGFGGEISQGGFVSLFKALGVSAALEKDVPDLLIRIVGDRVCRAALADVLGECFRHMQERTALAYAVAWLERAGFLERNHNETRVFQGKVQVLQVDDGHHQAMAFVSELQRLRQLKLQGTGRRAPGFLCGHDACQRDSLPHSSGKIEKSPPEIAAGRFYAAKAWIFPARCSPHRHGA</sequence>
<dbReference type="SUPFAM" id="SSF53098">
    <property type="entry name" value="Ribonuclease H-like"/>
    <property type="match status" value="1"/>
</dbReference>
<dbReference type="AlphaFoldDB" id="A0A9W6D1K4"/>
<dbReference type="GO" id="GO:0003676">
    <property type="term" value="F:nucleic acid binding"/>
    <property type="evidence" value="ECO:0007669"/>
    <property type="project" value="InterPro"/>
</dbReference>
<dbReference type="Proteomes" id="UP001144372">
    <property type="component" value="Unassembled WGS sequence"/>
</dbReference>
<keyword evidence="2" id="KW-1185">Reference proteome</keyword>
<accession>A0A9W6D1K4</accession>
<dbReference type="Gene3D" id="3.30.420.10">
    <property type="entry name" value="Ribonuclease H-like superfamily/Ribonuclease H"/>
    <property type="match status" value="1"/>
</dbReference>
<reference evidence="1" key="1">
    <citation type="submission" date="2022-12" db="EMBL/GenBank/DDBJ databases">
        <title>Reference genome sequencing for broad-spectrum identification of bacterial and archaeal isolates by mass spectrometry.</title>
        <authorList>
            <person name="Sekiguchi Y."/>
            <person name="Tourlousse D.M."/>
        </authorList>
    </citation>
    <scope>NUCLEOTIDE SEQUENCE</scope>
    <source>
        <strain evidence="1">ASRB1</strain>
    </source>
</reference>
<name>A0A9W6D1K4_9BACT</name>
<evidence type="ECO:0000313" key="1">
    <source>
        <dbReference type="EMBL" id="GLI33279.1"/>
    </source>
</evidence>
<comment type="caution">
    <text evidence="1">The sequence shown here is derived from an EMBL/GenBank/DDBJ whole genome shotgun (WGS) entry which is preliminary data.</text>
</comment>
<organism evidence="1 2">
    <name type="scientific">Desulforhabdus amnigena</name>
    <dbReference type="NCBI Taxonomy" id="40218"/>
    <lineage>
        <taxon>Bacteria</taxon>
        <taxon>Pseudomonadati</taxon>
        <taxon>Thermodesulfobacteriota</taxon>
        <taxon>Syntrophobacteria</taxon>
        <taxon>Syntrophobacterales</taxon>
        <taxon>Syntrophobacteraceae</taxon>
        <taxon>Desulforhabdus</taxon>
    </lineage>
</organism>